<dbReference type="KEGG" id="gom:D7316_03412"/>
<dbReference type="AlphaFoldDB" id="A0A3G8JNY9"/>
<dbReference type="InterPro" id="IPR050204">
    <property type="entry name" value="AraC_XylS_family_regulators"/>
</dbReference>
<dbReference type="GO" id="GO:0043565">
    <property type="term" value="F:sequence-specific DNA binding"/>
    <property type="evidence" value="ECO:0007669"/>
    <property type="project" value="InterPro"/>
</dbReference>
<keyword evidence="2" id="KW-0238">DNA-binding</keyword>
<name>A0A3G8JNY9_9ACTN</name>
<reference evidence="5 6" key="1">
    <citation type="submission" date="2018-11" db="EMBL/GenBank/DDBJ databases">
        <title>Gordonia insulae sp. nov., isolated from an island soil.</title>
        <authorList>
            <person name="Kim Y.S."/>
            <person name="Kim S.B."/>
        </authorList>
    </citation>
    <scope>NUCLEOTIDE SEQUENCE [LARGE SCALE GENOMIC DNA]</scope>
    <source>
        <strain evidence="5 6">MMS17-SY073</strain>
    </source>
</reference>
<proteinExistence type="predicted"/>
<dbReference type="Pfam" id="PF14525">
    <property type="entry name" value="AraC_binding_2"/>
    <property type="match status" value="1"/>
</dbReference>
<protein>
    <submittedName>
        <fullName evidence="5">HTH-type transcriptional activator RhaS</fullName>
    </submittedName>
</protein>
<dbReference type="PROSITE" id="PS00041">
    <property type="entry name" value="HTH_ARAC_FAMILY_1"/>
    <property type="match status" value="1"/>
</dbReference>
<dbReference type="PANTHER" id="PTHR46796:SF12">
    <property type="entry name" value="HTH-TYPE DNA-BINDING TRANSCRIPTIONAL ACTIVATOR EUTR"/>
    <property type="match status" value="1"/>
</dbReference>
<keyword evidence="1" id="KW-0805">Transcription regulation</keyword>
<dbReference type="PANTHER" id="PTHR46796">
    <property type="entry name" value="HTH-TYPE TRANSCRIPTIONAL ACTIVATOR RHAS-RELATED"/>
    <property type="match status" value="1"/>
</dbReference>
<dbReference type="InterPro" id="IPR035418">
    <property type="entry name" value="AraC-bd_2"/>
</dbReference>
<dbReference type="SUPFAM" id="SSF46689">
    <property type="entry name" value="Homeodomain-like"/>
    <property type="match status" value="2"/>
</dbReference>
<dbReference type="RefSeq" id="WP_197718253.1">
    <property type="nucleotide sequence ID" value="NZ_CP033972.1"/>
</dbReference>
<dbReference type="Gene3D" id="1.10.10.60">
    <property type="entry name" value="Homeodomain-like"/>
    <property type="match status" value="1"/>
</dbReference>
<evidence type="ECO:0000256" key="3">
    <source>
        <dbReference type="ARBA" id="ARBA00023163"/>
    </source>
</evidence>
<evidence type="ECO:0000313" key="6">
    <source>
        <dbReference type="Proteomes" id="UP000271469"/>
    </source>
</evidence>
<dbReference type="Pfam" id="PF12833">
    <property type="entry name" value="HTH_18"/>
    <property type="match status" value="1"/>
</dbReference>
<evidence type="ECO:0000256" key="2">
    <source>
        <dbReference type="ARBA" id="ARBA00023125"/>
    </source>
</evidence>
<dbReference type="Proteomes" id="UP000271469">
    <property type="component" value="Chromosome"/>
</dbReference>
<evidence type="ECO:0000313" key="5">
    <source>
        <dbReference type="EMBL" id="AZG46807.1"/>
    </source>
</evidence>
<dbReference type="SMART" id="SM00342">
    <property type="entry name" value="HTH_ARAC"/>
    <property type="match status" value="1"/>
</dbReference>
<feature type="domain" description="HTH araC/xylS-type" evidence="4">
    <location>
        <begin position="227"/>
        <end position="328"/>
    </location>
</feature>
<dbReference type="InterPro" id="IPR009057">
    <property type="entry name" value="Homeodomain-like_sf"/>
</dbReference>
<keyword evidence="6" id="KW-1185">Reference proteome</keyword>
<keyword evidence="3" id="KW-0804">Transcription</keyword>
<organism evidence="5 6">
    <name type="scientific">Gordonia insulae</name>
    <dbReference type="NCBI Taxonomy" id="2420509"/>
    <lineage>
        <taxon>Bacteria</taxon>
        <taxon>Bacillati</taxon>
        <taxon>Actinomycetota</taxon>
        <taxon>Actinomycetes</taxon>
        <taxon>Mycobacteriales</taxon>
        <taxon>Gordoniaceae</taxon>
        <taxon>Gordonia</taxon>
    </lineage>
</organism>
<dbReference type="GO" id="GO:0003700">
    <property type="term" value="F:DNA-binding transcription factor activity"/>
    <property type="evidence" value="ECO:0007669"/>
    <property type="project" value="InterPro"/>
</dbReference>
<dbReference type="InterPro" id="IPR018060">
    <property type="entry name" value="HTH_AraC"/>
</dbReference>
<dbReference type="InterPro" id="IPR018062">
    <property type="entry name" value="HTH_AraC-typ_CS"/>
</dbReference>
<sequence>MESEVGVGGGRLSVMSADVDEARQVGGRLYYPHSVDVLGDARKFSMHIDAARLGPVTLGWLTYDTEVQIETGPLEDSYHINIPFAGQLLTGSGSNRVVATKDRAAVYRADQGTILRGWGDTPSRMLAVKIDRNAVDEQLSAMLGQQIADPIGFDLALDISSGHGQQWWSVVQALASTLRVSDSLFRNPMLAGSLTQSLIMGLLLASNHDYTDRLSVVGEAACPAAIAHAREYMHEHVDEHVTPQMVAQAVGLSLRALQSGFQKSLQTTPTRYMRDLRLRRARQDLLAADAAEVGVAEVAFRWGFTHLGRFAGQYREMFGETPSNALRSTPRHTLVPAEGALYLAGKG</sequence>
<dbReference type="PROSITE" id="PS01124">
    <property type="entry name" value="HTH_ARAC_FAMILY_2"/>
    <property type="match status" value="1"/>
</dbReference>
<dbReference type="EMBL" id="CP033972">
    <property type="protein sequence ID" value="AZG46807.1"/>
    <property type="molecule type" value="Genomic_DNA"/>
</dbReference>
<evidence type="ECO:0000259" key="4">
    <source>
        <dbReference type="PROSITE" id="PS01124"/>
    </source>
</evidence>
<gene>
    <name evidence="5" type="primary">rhaS_2</name>
    <name evidence="5" type="ORF">D7316_03412</name>
</gene>
<accession>A0A3G8JNY9</accession>
<evidence type="ECO:0000256" key="1">
    <source>
        <dbReference type="ARBA" id="ARBA00023015"/>
    </source>
</evidence>